<protein>
    <submittedName>
        <fullName evidence="3">Glycosyltransferase involved in cell wall biosynthesis</fullName>
    </submittedName>
</protein>
<dbReference type="Pfam" id="PF00534">
    <property type="entry name" value="Glycos_transf_1"/>
    <property type="match status" value="1"/>
</dbReference>
<comment type="caution">
    <text evidence="3">The sequence shown here is derived from an EMBL/GenBank/DDBJ whole genome shotgun (WGS) entry which is preliminary data.</text>
</comment>
<reference evidence="3 4" key="1">
    <citation type="submission" date="2018-01" db="EMBL/GenBank/DDBJ databases">
        <title>Genomic Encyclopedia of Type Strains, Phase I: the one thousand microbial genomes (KMG-I) project.</title>
        <authorList>
            <person name="Goeker M."/>
        </authorList>
    </citation>
    <scope>NUCLEOTIDE SEQUENCE [LARGE SCALE GENOMIC DNA]</scope>
    <source>
        <strain evidence="3 4">DSM 17960</strain>
    </source>
</reference>
<proteinExistence type="predicted"/>
<dbReference type="InterPro" id="IPR001296">
    <property type="entry name" value="Glyco_trans_1"/>
</dbReference>
<keyword evidence="3" id="KW-0808">Transferase</keyword>
<feature type="domain" description="Glycosyl transferase family 1" evidence="1">
    <location>
        <begin position="180"/>
        <end position="328"/>
    </location>
</feature>
<dbReference type="InterPro" id="IPR028098">
    <property type="entry name" value="Glyco_trans_4-like_N"/>
</dbReference>
<keyword evidence="4" id="KW-1185">Reference proteome</keyword>
<dbReference type="RefSeq" id="WP_245874603.1">
    <property type="nucleotide sequence ID" value="NZ_PQNY01000004.1"/>
</dbReference>
<dbReference type="PANTHER" id="PTHR12526:SF630">
    <property type="entry name" value="GLYCOSYLTRANSFERASE"/>
    <property type="match status" value="1"/>
</dbReference>
<evidence type="ECO:0000259" key="1">
    <source>
        <dbReference type="Pfam" id="PF00534"/>
    </source>
</evidence>
<evidence type="ECO:0000313" key="4">
    <source>
        <dbReference type="Proteomes" id="UP000237056"/>
    </source>
</evidence>
<dbReference type="SUPFAM" id="SSF53756">
    <property type="entry name" value="UDP-Glycosyltransferase/glycogen phosphorylase"/>
    <property type="match status" value="1"/>
</dbReference>
<evidence type="ECO:0000259" key="2">
    <source>
        <dbReference type="Pfam" id="PF13439"/>
    </source>
</evidence>
<dbReference type="Pfam" id="PF13439">
    <property type="entry name" value="Glyco_transf_4"/>
    <property type="match status" value="1"/>
</dbReference>
<dbReference type="Gene3D" id="3.40.50.2000">
    <property type="entry name" value="Glycogen Phosphorylase B"/>
    <property type="match status" value="2"/>
</dbReference>
<dbReference type="PANTHER" id="PTHR12526">
    <property type="entry name" value="GLYCOSYLTRANSFERASE"/>
    <property type="match status" value="1"/>
</dbReference>
<dbReference type="EMBL" id="PQNY01000004">
    <property type="protein sequence ID" value="POS02332.1"/>
    <property type="molecule type" value="Genomic_DNA"/>
</dbReference>
<name>A0A2S4N9F7_9FLAO</name>
<organism evidence="3 4">
    <name type="scientific">Flavobacterium croceum DSM 17960</name>
    <dbReference type="NCBI Taxonomy" id="1121886"/>
    <lineage>
        <taxon>Bacteria</taxon>
        <taxon>Pseudomonadati</taxon>
        <taxon>Bacteroidota</taxon>
        <taxon>Flavobacteriia</taxon>
        <taxon>Flavobacteriales</taxon>
        <taxon>Flavobacteriaceae</taxon>
        <taxon>Flavobacterium</taxon>
    </lineage>
</organism>
<accession>A0A2S4N9F7</accession>
<evidence type="ECO:0000313" key="3">
    <source>
        <dbReference type="EMBL" id="POS02332.1"/>
    </source>
</evidence>
<dbReference type="AlphaFoldDB" id="A0A2S4N9F7"/>
<feature type="domain" description="Glycosyltransferase subfamily 4-like N-terminal" evidence="2">
    <location>
        <begin position="20"/>
        <end position="174"/>
    </location>
</feature>
<dbReference type="Proteomes" id="UP000237056">
    <property type="component" value="Unassembled WGS sequence"/>
</dbReference>
<dbReference type="GO" id="GO:0016757">
    <property type="term" value="F:glycosyltransferase activity"/>
    <property type="evidence" value="ECO:0007669"/>
    <property type="project" value="InterPro"/>
</dbReference>
<gene>
    <name evidence="3" type="ORF">Q361_10451</name>
</gene>
<sequence length="357" mass="41068">MESKRIAIVCDYKLLQERVGGMDYFFWQFNKKCQENDVAVDWFFPNNETHGFYTTFSIISAPNTSIEATFLEHLTKEKTKYDYIITHFLELCTPFYKKVKQKSAAKIIAIDHNPRPLQGYSFKKKLQKKMKGILYSKYIDTFVGVSQYTVHELLHDFGTFIAPKTKVIYNGVIIDDIVERTSQNLRPTQFIVASHLRYSKGIQDLLLAWSQLPEQITHHCSIDIYGEGEYEDVLREMCKNLQLTNIYFKGSVSNLKQLFHKYDFLLQPTYMECFSLSILESLAANVPVITTNVGGNEEVVKNGVNGFIFCAQNVTQLTALLTKVIGGELAINQNTRNLIATHYSLESMVENHFKLIN</sequence>
<dbReference type="CDD" id="cd03801">
    <property type="entry name" value="GT4_PimA-like"/>
    <property type="match status" value="1"/>
</dbReference>